<evidence type="ECO:0000313" key="3">
    <source>
        <dbReference type="Proteomes" id="UP000528460"/>
    </source>
</evidence>
<sequence>MIVVTGATGQLGRLIVENLITRVPVDRVAVSVRDVHKAKDLAARGVRVRRGDFAEPASLAHAFEGATQVLMVSSNARATGGDTLAQHRAAIDAARAVGARRIVYTSHMAASRSSAFPPMLDHAATEQMLGGSGLAWTALRNGFYASSAVFLLERGLKTGVFEAPADGKVSWTTHADLAEAAAVILANEGRYDGPTPPLTAAQALDFEALCELASSVLGRPLRRSVVPEDEMRAKLVASGMPAPAVAISLGLYRASRDGEFAAVDPTLRELLGRAPTDMREVMAGKLGRTA</sequence>
<evidence type="ECO:0000259" key="1">
    <source>
        <dbReference type="Pfam" id="PF05368"/>
    </source>
</evidence>
<dbReference type="Gene3D" id="3.90.25.10">
    <property type="entry name" value="UDP-galactose 4-epimerase, domain 1"/>
    <property type="match status" value="1"/>
</dbReference>
<organism evidence="2 3">
    <name type="scientific">Corallococcus exercitus</name>
    <dbReference type="NCBI Taxonomy" id="2316736"/>
    <lineage>
        <taxon>Bacteria</taxon>
        <taxon>Pseudomonadati</taxon>
        <taxon>Myxococcota</taxon>
        <taxon>Myxococcia</taxon>
        <taxon>Myxococcales</taxon>
        <taxon>Cystobacterineae</taxon>
        <taxon>Myxococcaceae</taxon>
        <taxon>Corallococcus</taxon>
    </lineage>
</organism>
<gene>
    <name evidence="2" type="ORF">HNS30_02245</name>
</gene>
<dbReference type="Gene3D" id="3.40.50.720">
    <property type="entry name" value="NAD(P)-binding Rossmann-like Domain"/>
    <property type="match status" value="1"/>
</dbReference>
<dbReference type="CDD" id="cd05269">
    <property type="entry name" value="TMR_SDR_a"/>
    <property type="match status" value="1"/>
</dbReference>
<dbReference type="SUPFAM" id="SSF51735">
    <property type="entry name" value="NAD(P)-binding Rossmann-fold domains"/>
    <property type="match status" value="1"/>
</dbReference>
<dbReference type="RefSeq" id="WP_171412136.1">
    <property type="nucleotide sequence ID" value="NZ_JABFJW010000009.1"/>
</dbReference>
<proteinExistence type="predicted"/>
<name>A0A7Y4JMN2_9BACT</name>
<feature type="domain" description="NmrA-like" evidence="1">
    <location>
        <begin position="2"/>
        <end position="242"/>
    </location>
</feature>
<dbReference type="PANTHER" id="PTHR47129:SF1">
    <property type="entry name" value="NMRA-LIKE DOMAIN-CONTAINING PROTEIN"/>
    <property type="match status" value="1"/>
</dbReference>
<dbReference type="AlphaFoldDB" id="A0A7Y4JMN2"/>
<dbReference type="Proteomes" id="UP000528460">
    <property type="component" value="Unassembled WGS sequence"/>
</dbReference>
<accession>A0A7Y4JMN2</accession>
<dbReference type="Pfam" id="PF05368">
    <property type="entry name" value="NmrA"/>
    <property type="match status" value="1"/>
</dbReference>
<dbReference type="InterPro" id="IPR036291">
    <property type="entry name" value="NAD(P)-bd_dom_sf"/>
</dbReference>
<reference evidence="2 3" key="1">
    <citation type="submission" date="2020-05" db="EMBL/GenBank/DDBJ databases">
        <authorList>
            <person name="Whitworth D."/>
        </authorList>
    </citation>
    <scope>NUCLEOTIDE SEQUENCE [LARGE SCALE GENOMIC DNA]</scope>
    <source>
        <strain evidence="2 3">CA046A</strain>
    </source>
</reference>
<dbReference type="EMBL" id="JABFJW010000009">
    <property type="protein sequence ID" value="NOK07864.1"/>
    <property type="molecule type" value="Genomic_DNA"/>
</dbReference>
<comment type="caution">
    <text evidence="2">The sequence shown here is derived from an EMBL/GenBank/DDBJ whole genome shotgun (WGS) entry which is preliminary data.</text>
</comment>
<dbReference type="InterPro" id="IPR008030">
    <property type="entry name" value="NmrA-like"/>
</dbReference>
<dbReference type="InterPro" id="IPR052718">
    <property type="entry name" value="NmrA-type_oxidoreductase"/>
</dbReference>
<dbReference type="PANTHER" id="PTHR47129">
    <property type="entry name" value="QUINONE OXIDOREDUCTASE 2"/>
    <property type="match status" value="1"/>
</dbReference>
<protein>
    <submittedName>
        <fullName evidence="2">SDR family oxidoreductase</fullName>
    </submittedName>
</protein>
<evidence type="ECO:0000313" key="2">
    <source>
        <dbReference type="EMBL" id="NOK07864.1"/>
    </source>
</evidence>